<keyword evidence="1" id="KW-1133">Transmembrane helix</keyword>
<reference evidence="2 3" key="1">
    <citation type="submission" date="2016-10" db="EMBL/GenBank/DDBJ databases">
        <authorList>
            <person name="de Groot N.N."/>
        </authorList>
    </citation>
    <scope>NUCLEOTIDE SEQUENCE [LARGE SCALE GENOMIC DNA]</scope>
    <source>
        <strain evidence="2 3">DSM 28010</strain>
    </source>
</reference>
<organism evidence="2 3">
    <name type="scientific">Lutimaribacter saemankumensis</name>
    <dbReference type="NCBI Taxonomy" id="490829"/>
    <lineage>
        <taxon>Bacteria</taxon>
        <taxon>Pseudomonadati</taxon>
        <taxon>Pseudomonadota</taxon>
        <taxon>Alphaproteobacteria</taxon>
        <taxon>Rhodobacterales</taxon>
        <taxon>Roseobacteraceae</taxon>
        <taxon>Lutimaribacter</taxon>
    </lineage>
</organism>
<dbReference type="Proteomes" id="UP000199340">
    <property type="component" value="Unassembled WGS sequence"/>
</dbReference>
<feature type="transmembrane region" description="Helical" evidence="1">
    <location>
        <begin position="56"/>
        <end position="74"/>
    </location>
</feature>
<accession>A0A1G8JU52</accession>
<keyword evidence="1" id="KW-0812">Transmembrane</keyword>
<gene>
    <name evidence="2" type="ORF">SAMN05421850_102280</name>
</gene>
<dbReference type="OrthoDB" id="7644678at2"/>
<evidence type="ECO:0000313" key="2">
    <source>
        <dbReference type="EMBL" id="SDI34736.1"/>
    </source>
</evidence>
<dbReference type="AlphaFoldDB" id="A0A1G8JU52"/>
<feature type="transmembrane region" description="Helical" evidence="1">
    <location>
        <begin position="86"/>
        <end position="104"/>
    </location>
</feature>
<dbReference type="STRING" id="490829.SAMN05421850_102280"/>
<sequence length="140" mass="15363">MTRNWFLLIAILLPFYGGPVLAGWAGQPLATIPVFAALFLAFLLGTGRDLHSKGNLLAAGVIQLALAGLCYWLGHWLATAAEPPALPIWMPLLITACATAWGVWRLRGWAARAQRVETLLNEAPHRIEDAERRARDRNDG</sequence>
<evidence type="ECO:0000256" key="1">
    <source>
        <dbReference type="SAM" id="Phobius"/>
    </source>
</evidence>
<evidence type="ECO:0000313" key="3">
    <source>
        <dbReference type="Proteomes" id="UP000199340"/>
    </source>
</evidence>
<feature type="transmembrane region" description="Helical" evidence="1">
    <location>
        <begin position="27"/>
        <end position="44"/>
    </location>
</feature>
<keyword evidence="1" id="KW-0472">Membrane</keyword>
<protein>
    <submittedName>
        <fullName evidence="2">Uncharacterized protein</fullName>
    </submittedName>
</protein>
<proteinExistence type="predicted"/>
<keyword evidence="3" id="KW-1185">Reference proteome</keyword>
<dbReference type="RefSeq" id="WP_090027630.1">
    <property type="nucleotide sequence ID" value="NZ_FNEB01000002.1"/>
</dbReference>
<dbReference type="EMBL" id="FNEB01000002">
    <property type="protein sequence ID" value="SDI34736.1"/>
    <property type="molecule type" value="Genomic_DNA"/>
</dbReference>
<name>A0A1G8JU52_9RHOB</name>